<evidence type="ECO:0000259" key="5">
    <source>
        <dbReference type="PROSITE" id="PS50937"/>
    </source>
</evidence>
<protein>
    <submittedName>
        <fullName evidence="6">MerR family transcriptional regulator</fullName>
    </submittedName>
</protein>
<dbReference type="InterPro" id="IPR009061">
    <property type="entry name" value="DNA-bd_dom_put_sf"/>
</dbReference>
<feature type="domain" description="HTH merR-type" evidence="5">
    <location>
        <begin position="1"/>
        <end position="69"/>
    </location>
</feature>
<dbReference type="PROSITE" id="PS50937">
    <property type="entry name" value="HTH_MERR_2"/>
    <property type="match status" value="1"/>
</dbReference>
<evidence type="ECO:0000256" key="4">
    <source>
        <dbReference type="ARBA" id="ARBA00023163"/>
    </source>
</evidence>
<organism evidence="6 7">
    <name type="scientific">Adlercreutzia equolifaciens</name>
    <dbReference type="NCBI Taxonomy" id="446660"/>
    <lineage>
        <taxon>Bacteria</taxon>
        <taxon>Bacillati</taxon>
        <taxon>Actinomycetota</taxon>
        <taxon>Coriobacteriia</taxon>
        <taxon>Eggerthellales</taxon>
        <taxon>Eggerthellaceae</taxon>
        <taxon>Adlercreutzia</taxon>
    </lineage>
</organism>
<dbReference type="GO" id="GO:0003677">
    <property type="term" value="F:DNA binding"/>
    <property type="evidence" value="ECO:0007669"/>
    <property type="project" value="UniProtKB-KW"/>
</dbReference>
<keyword evidence="4" id="KW-0804">Transcription</keyword>
<dbReference type="CDD" id="cd00592">
    <property type="entry name" value="HTH_MerR-like"/>
    <property type="match status" value="1"/>
</dbReference>
<dbReference type="Proteomes" id="UP000472380">
    <property type="component" value="Unassembled WGS sequence"/>
</dbReference>
<accession>A0A6L8Q399</accession>
<evidence type="ECO:0000256" key="1">
    <source>
        <dbReference type="ARBA" id="ARBA00022491"/>
    </source>
</evidence>
<dbReference type="RefSeq" id="WP_161127607.1">
    <property type="nucleotide sequence ID" value="NZ_CBCTOK010000013.1"/>
</dbReference>
<dbReference type="PANTHER" id="PTHR30204">
    <property type="entry name" value="REDOX-CYCLING DRUG-SENSING TRANSCRIPTIONAL ACTIVATOR SOXR"/>
    <property type="match status" value="1"/>
</dbReference>
<proteinExistence type="predicted"/>
<dbReference type="Gene3D" id="1.10.1660.10">
    <property type="match status" value="1"/>
</dbReference>
<gene>
    <name evidence="6" type="ORF">FM068_04215</name>
</gene>
<dbReference type="GO" id="GO:0003700">
    <property type="term" value="F:DNA-binding transcription factor activity"/>
    <property type="evidence" value="ECO:0007669"/>
    <property type="project" value="InterPro"/>
</dbReference>
<evidence type="ECO:0000313" key="6">
    <source>
        <dbReference type="EMBL" id="MZG27793.1"/>
    </source>
</evidence>
<evidence type="ECO:0000256" key="3">
    <source>
        <dbReference type="ARBA" id="ARBA00023125"/>
    </source>
</evidence>
<dbReference type="EMBL" id="VJNE01000006">
    <property type="protein sequence ID" value="MZG27793.1"/>
    <property type="molecule type" value="Genomic_DNA"/>
</dbReference>
<dbReference type="SUPFAM" id="SSF46955">
    <property type="entry name" value="Putative DNA-binding domain"/>
    <property type="match status" value="1"/>
</dbReference>
<name>A0A6L8Q399_9ACTN</name>
<dbReference type="InterPro" id="IPR000551">
    <property type="entry name" value="MerR-type_HTH_dom"/>
</dbReference>
<keyword evidence="3" id="KW-0238">DNA-binding</keyword>
<keyword evidence="2" id="KW-0805">Transcription regulation</keyword>
<reference evidence="6 7" key="1">
    <citation type="submission" date="2019-07" db="EMBL/GenBank/DDBJ databases">
        <title>Draft genome sequence of Adlercreutzia equolifaciens IPLA 37004, a human intestinal strain that does not produces equol from daidzein.</title>
        <authorList>
            <person name="Vazquez L."/>
            <person name="Florez A.B."/>
            <person name="Mayo B."/>
        </authorList>
    </citation>
    <scope>NUCLEOTIDE SEQUENCE [LARGE SCALE GENOMIC DNA]</scope>
    <source>
        <strain evidence="6 7">IPLA 37004</strain>
    </source>
</reference>
<dbReference type="AlphaFoldDB" id="A0A6L8Q399"/>
<sequence>MYRMKQFAAMTGMTQSKIRFYEKHGLVLSDRMENGYRVFTPEDAFRSNAFRVLLQYGFSISEAIEMLDAKQDTAEFRESLQEQRQKLEHERILLDYRQRRIESVLDVLETDGKVDFKLVHIPDQLYVNASHGRDFTVSMENEKVLAEYYDLLSITSCARIITRENLLDSSPSVDPDYINTVSVGEEHFLSPYAREHVKRLRLGRCLRFRRMVTREESIQKETFDGLFEHLDAHGLTICGDILIMPTFLNLDGEGSDIEVLYVPVEETAGA</sequence>
<keyword evidence="1" id="KW-0678">Repressor</keyword>
<evidence type="ECO:0000313" key="7">
    <source>
        <dbReference type="Proteomes" id="UP000472380"/>
    </source>
</evidence>
<dbReference type="InterPro" id="IPR047057">
    <property type="entry name" value="MerR_fam"/>
</dbReference>
<dbReference type="Pfam" id="PF13411">
    <property type="entry name" value="MerR_1"/>
    <property type="match status" value="1"/>
</dbReference>
<evidence type="ECO:0000256" key="2">
    <source>
        <dbReference type="ARBA" id="ARBA00023015"/>
    </source>
</evidence>
<dbReference type="SMART" id="SM00422">
    <property type="entry name" value="HTH_MERR"/>
    <property type="match status" value="1"/>
</dbReference>
<dbReference type="PANTHER" id="PTHR30204:SF69">
    <property type="entry name" value="MERR-FAMILY TRANSCRIPTIONAL REGULATOR"/>
    <property type="match status" value="1"/>
</dbReference>
<comment type="caution">
    <text evidence="6">The sequence shown here is derived from an EMBL/GenBank/DDBJ whole genome shotgun (WGS) entry which is preliminary data.</text>
</comment>